<dbReference type="EMBL" id="QHJQ01000001">
    <property type="protein sequence ID" value="PXA05569.1"/>
    <property type="molecule type" value="Genomic_DNA"/>
</dbReference>
<accession>A0A317ZNY1</accession>
<proteinExistence type="predicted"/>
<dbReference type="Pfam" id="PF13847">
    <property type="entry name" value="Methyltransf_31"/>
    <property type="match status" value="1"/>
</dbReference>
<dbReference type="CDD" id="cd02440">
    <property type="entry name" value="AdoMet_MTases"/>
    <property type="match status" value="1"/>
</dbReference>
<evidence type="ECO:0000313" key="4">
    <source>
        <dbReference type="Proteomes" id="UP000247099"/>
    </source>
</evidence>
<dbReference type="InParanoid" id="A0A317ZNY1"/>
<dbReference type="InterPro" id="IPR029063">
    <property type="entry name" value="SAM-dependent_MTases_sf"/>
</dbReference>
<sequence length="477" mass="54546">MDNLKTHFNWVAENDTRPRQWQRGFRAQTREFLRFHIQEGMRVLEWGCGPGDLLAALKPSRGLGIDLSPKMVERAKAAHPDKNLEFREGDLHEMEVDEKFDVIILDYLPGYLQDIHQCVANLRTACHPRTRIYVLSLNHAWKPLLELGKLCGLVTKQPKDCNWISSVDLCNILELNSFEVVEQSTEQILPFRLPIFSAIFNNFLARLPLFRHFGMSEVVVSRPIAKPELQGDVSCSVVVPARNESGNIRAALERIPVLGKQTEVIFVEGNSADDTWEVIQREAEAYNGPHKIKYLQQPGKGKWDAVHAGFEVAEGDVLVIQDGDLTAPPEDLPKFFEAIKEGHCEFANGCRLVYPMESEAMRFLNLLGNKFFAMSLSFVLGQNLKDSLCGTKMMLRSDYERLLARIEVLGDFDPFGDFNLLFGSSMLDLRIRDVLVRYRDRQYGDTNISRFRHGFILLQMTWFGMRKVKFFSVTKGK</sequence>
<gene>
    <name evidence="3" type="ORF">DDZ13_01465</name>
</gene>
<dbReference type="CDD" id="cd04179">
    <property type="entry name" value="DPM_DPG-synthase_like"/>
    <property type="match status" value="1"/>
</dbReference>
<dbReference type="OrthoDB" id="9806525at2"/>
<dbReference type="PANTHER" id="PTHR48090:SF7">
    <property type="entry name" value="RFBJ PROTEIN"/>
    <property type="match status" value="1"/>
</dbReference>
<evidence type="ECO:0000259" key="2">
    <source>
        <dbReference type="Pfam" id="PF13847"/>
    </source>
</evidence>
<dbReference type="Proteomes" id="UP000247099">
    <property type="component" value="Unassembled WGS sequence"/>
</dbReference>
<dbReference type="InterPro" id="IPR050256">
    <property type="entry name" value="Glycosyltransferase_2"/>
</dbReference>
<dbReference type="InterPro" id="IPR001173">
    <property type="entry name" value="Glyco_trans_2-like"/>
</dbReference>
<dbReference type="Pfam" id="PF00535">
    <property type="entry name" value="Glycos_transf_2"/>
    <property type="match status" value="1"/>
</dbReference>
<name>A0A317ZNY1_9BACT</name>
<dbReference type="InterPro" id="IPR025714">
    <property type="entry name" value="Methyltranfer_dom"/>
</dbReference>
<dbReference type="PANTHER" id="PTHR48090">
    <property type="entry name" value="UNDECAPRENYL-PHOSPHATE 4-DEOXY-4-FORMAMIDO-L-ARABINOSE TRANSFERASE-RELATED"/>
    <property type="match status" value="1"/>
</dbReference>
<evidence type="ECO:0000313" key="3">
    <source>
        <dbReference type="EMBL" id="PXA05569.1"/>
    </source>
</evidence>
<dbReference type="AlphaFoldDB" id="A0A317ZNY1"/>
<reference evidence="3 4" key="1">
    <citation type="submission" date="2018-05" db="EMBL/GenBank/DDBJ databases">
        <title>Coraliomargarita sinensis sp. nov., isolated from a marine solar saltern.</title>
        <authorList>
            <person name="Zhou L.Y."/>
        </authorList>
    </citation>
    <scope>NUCLEOTIDE SEQUENCE [LARGE SCALE GENOMIC DNA]</scope>
    <source>
        <strain evidence="3 4">WN38</strain>
    </source>
</reference>
<dbReference type="Gene3D" id="3.40.50.150">
    <property type="entry name" value="Vaccinia Virus protein VP39"/>
    <property type="match status" value="1"/>
</dbReference>
<dbReference type="Gene3D" id="3.90.550.10">
    <property type="entry name" value="Spore Coat Polysaccharide Biosynthesis Protein SpsA, Chain A"/>
    <property type="match status" value="1"/>
</dbReference>
<keyword evidence="4" id="KW-1185">Reference proteome</keyword>
<protein>
    <submittedName>
        <fullName evidence="3">Glycosyl transferase</fullName>
    </submittedName>
</protein>
<dbReference type="GO" id="GO:0016740">
    <property type="term" value="F:transferase activity"/>
    <property type="evidence" value="ECO:0007669"/>
    <property type="project" value="UniProtKB-KW"/>
</dbReference>
<dbReference type="InterPro" id="IPR029044">
    <property type="entry name" value="Nucleotide-diphossugar_trans"/>
</dbReference>
<dbReference type="RefSeq" id="WP_110129648.1">
    <property type="nucleotide sequence ID" value="NZ_QHJQ01000001.1"/>
</dbReference>
<evidence type="ECO:0000259" key="1">
    <source>
        <dbReference type="Pfam" id="PF00535"/>
    </source>
</evidence>
<organism evidence="3 4">
    <name type="scientific">Coraliomargarita sinensis</name>
    <dbReference type="NCBI Taxonomy" id="2174842"/>
    <lineage>
        <taxon>Bacteria</taxon>
        <taxon>Pseudomonadati</taxon>
        <taxon>Verrucomicrobiota</taxon>
        <taxon>Opitutia</taxon>
        <taxon>Puniceicoccales</taxon>
        <taxon>Coraliomargaritaceae</taxon>
        <taxon>Coraliomargarita</taxon>
    </lineage>
</organism>
<feature type="domain" description="Glycosyltransferase 2-like" evidence="1">
    <location>
        <begin position="236"/>
        <end position="402"/>
    </location>
</feature>
<comment type="caution">
    <text evidence="3">The sequence shown here is derived from an EMBL/GenBank/DDBJ whole genome shotgun (WGS) entry which is preliminary data.</text>
</comment>
<feature type="domain" description="Methyltransferase" evidence="2">
    <location>
        <begin position="38"/>
        <end position="141"/>
    </location>
</feature>
<dbReference type="SUPFAM" id="SSF53448">
    <property type="entry name" value="Nucleotide-diphospho-sugar transferases"/>
    <property type="match status" value="1"/>
</dbReference>
<keyword evidence="3" id="KW-0808">Transferase</keyword>
<dbReference type="SUPFAM" id="SSF53335">
    <property type="entry name" value="S-adenosyl-L-methionine-dependent methyltransferases"/>
    <property type="match status" value="1"/>
</dbReference>